<accession>A0A4C1SCW9</accession>
<dbReference type="AlphaFoldDB" id="A0A4C1SCW9"/>
<sequence>MDMGIGERNCECAADYLKDYLAMVNRPLVYYPRFIHRQKFNLSLYQQLITREVDGSQRPYTEVISPCALVSPRERAVRRAPRGGARALHRTPSVTNL</sequence>
<reference evidence="1 2" key="1">
    <citation type="journal article" date="2019" name="Commun. Biol.">
        <title>The bagworm genome reveals a unique fibroin gene that provides high tensile strength.</title>
        <authorList>
            <person name="Kono N."/>
            <person name="Nakamura H."/>
            <person name="Ohtoshi R."/>
            <person name="Tomita M."/>
            <person name="Numata K."/>
            <person name="Arakawa K."/>
        </authorList>
    </citation>
    <scope>NUCLEOTIDE SEQUENCE [LARGE SCALE GENOMIC DNA]</scope>
</reference>
<proteinExistence type="predicted"/>
<comment type="caution">
    <text evidence="1">The sequence shown here is derived from an EMBL/GenBank/DDBJ whole genome shotgun (WGS) entry which is preliminary data.</text>
</comment>
<evidence type="ECO:0000313" key="1">
    <source>
        <dbReference type="EMBL" id="GBO98939.1"/>
    </source>
</evidence>
<evidence type="ECO:0000313" key="2">
    <source>
        <dbReference type="Proteomes" id="UP000299102"/>
    </source>
</evidence>
<dbReference type="Proteomes" id="UP000299102">
    <property type="component" value="Unassembled WGS sequence"/>
</dbReference>
<name>A0A4C1SCW9_EUMVA</name>
<dbReference type="EMBL" id="BGZK01000002">
    <property type="protein sequence ID" value="GBO98939.1"/>
    <property type="molecule type" value="Genomic_DNA"/>
</dbReference>
<protein>
    <submittedName>
        <fullName evidence="1">Uncharacterized protein</fullName>
    </submittedName>
</protein>
<keyword evidence="2" id="KW-1185">Reference proteome</keyword>
<gene>
    <name evidence="1" type="ORF">EVAR_340_1</name>
</gene>
<organism evidence="1 2">
    <name type="scientific">Eumeta variegata</name>
    <name type="common">Bagworm moth</name>
    <name type="synonym">Eumeta japonica</name>
    <dbReference type="NCBI Taxonomy" id="151549"/>
    <lineage>
        <taxon>Eukaryota</taxon>
        <taxon>Metazoa</taxon>
        <taxon>Ecdysozoa</taxon>
        <taxon>Arthropoda</taxon>
        <taxon>Hexapoda</taxon>
        <taxon>Insecta</taxon>
        <taxon>Pterygota</taxon>
        <taxon>Neoptera</taxon>
        <taxon>Endopterygota</taxon>
        <taxon>Lepidoptera</taxon>
        <taxon>Glossata</taxon>
        <taxon>Ditrysia</taxon>
        <taxon>Tineoidea</taxon>
        <taxon>Psychidae</taxon>
        <taxon>Oiketicinae</taxon>
        <taxon>Eumeta</taxon>
    </lineage>
</organism>